<dbReference type="SUPFAM" id="SSF50965">
    <property type="entry name" value="Galactose oxidase, central domain"/>
    <property type="match status" value="1"/>
</dbReference>
<keyword evidence="1" id="KW-0732">Signal</keyword>
<dbReference type="PANTHER" id="PTHR32208">
    <property type="entry name" value="SECRETED PROTEIN-RELATED"/>
    <property type="match status" value="1"/>
</dbReference>
<evidence type="ECO:0000313" key="3">
    <source>
        <dbReference type="EMBL" id="KAG5641653.1"/>
    </source>
</evidence>
<dbReference type="EMBL" id="JABCKV010000271">
    <property type="protein sequence ID" value="KAG5641653.1"/>
    <property type="molecule type" value="Genomic_DNA"/>
</dbReference>
<protein>
    <recommendedName>
        <fullName evidence="2">Glyoxal oxidase N-terminal domain-containing protein</fullName>
    </recommendedName>
</protein>
<sequence>MTTLLTTKRSFRYATYVFVFLALSFSASGHSDPAWNGHTVPGSTTPATFTPFYVPPGAKAYDSSSPLIHYSGHWSTVYSSGYHRKSLHSTSQVNAAISFRFTGTGIEWFGNCDRHHGIAVVLIDGLHRHFADAYCARDKPRKQQRIFWDFDLPYGDHTIKIINTGERPGSTKATLCDIDAFVVTRGTDPNIQSLFSSSSHGDFGSSFLEAQTLASTASAGWSLVQKGSTGVHAMQLAIISSSHAIIVDKVEHNPLTISGHPAWAALYNLRTHAVKPLAMQSNSFCAGGTFLGNGTLINVGGNPVVDDHTASADFGDVDGLQAIRIFEPCDKESPDDCEFYEHHSQIRMASPRWYNTVLRISDGSAMIIGGSKKGGWINNATVNNPTIEYFPPKGFHGSNGLPIHLPFLVDTLSSNLFPIAFALPDGQVFMAANRDAMIYDWKNNLERRLPQIPNRIRVTYPMAGTGLLLPLSPDNNYQPEILICGGSDIPDDKASYDISSQDPASSQCSRMVLTEDGIDAGWQVEFMPQPRTMPDAVLLPTGEVFIVNGAATGISGYGNVRDQVGSSNADNPVLTPVLYSPRAAVGERFSSANLPTSQIPRLYHSVATLTPAGDIMVAGSNPNLDRSEIKYGTEYRVEWFSPPYMSMDRPEITEEVPKLQFEGEVQVKVRLPKENSGRFKGMKLWSILRTLERVIE</sequence>
<dbReference type="AlphaFoldDB" id="A0A9P7K8Y9"/>
<comment type="caution">
    <text evidence="3">The sequence shown here is derived from an EMBL/GenBank/DDBJ whole genome shotgun (WGS) entry which is preliminary data.</text>
</comment>
<dbReference type="PANTHER" id="PTHR32208:SF96">
    <property type="entry name" value="GLYOXAL OXIDASE"/>
    <property type="match status" value="1"/>
</dbReference>
<evidence type="ECO:0000313" key="4">
    <source>
        <dbReference type="Proteomes" id="UP000775547"/>
    </source>
</evidence>
<feature type="signal peptide" evidence="1">
    <location>
        <begin position="1"/>
        <end position="29"/>
    </location>
</feature>
<evidence type="ECO:0000259" key="2">
    <source>
        <dbReference type="Pfam" id="PF07250"/>
    </source>
</evidence>
<feature type="chain" id="PRO_5040263880" description="Glyoxal oxidase N-terminal domain-containing protein" evidence="1">
    <location>
        <begin position="30"/>
        <end position="696"/>
    </location>
</feature>
<feature type="domain" description="Glyoxal oxidase N-terminal" evidence="2">
    <location>
        <begin position="262"/>
        <end position="644"/>
    </location>
</feature>
<keyword evidence="4" id="KW-1185">Reference proteome</keyword>
<reference evidence="3" key="2">
    <citation type="submission" date="2021-10" db="EMBL/GenBank/DDBJ databases">
        <title>Phylogenomics reveals ancestral predisposition of the termite-cultivated fungus Termitomyces towards a domesticated lifestyle.</title>
        <authorList>
            <person name="Auxier B."/>
            <person name="Grum-Grzhimaylo A."/>
            <person name="Cardenas M.E."/>
            <person name="Lodge J.D."/>
            <person name="Laessoe T."/>
            <person name="Pedersen O."/>
            <person name="Smith M.E."/>
            <person name="Kuyper T.W."/>
            <person name="Franco-Molano E.A."/>
            <person name="Baroni T.J."/>
            <person name="Aanen D.K."/>
        </authorList>
    </citation>
    <scope>NUCLEOTIDE SEQUENCE</scope>
    <source>
        <strain evidence="3">AP01</strain>
        <tissue evidence="3">Mycelium</tissue>
    </source>
</reference>
<dbReference type="OrthoDB" id="2019572at2759"/>
<reference evidence="3" key="1">
    <citation type="submission" date="2020-07" db="EMBL/GenBank/DDBJ databases">
        <authorList>
            <person name="Nieuwenhuis M."/>
            <person name="Van De Peppel L.J.J."/>
        </authorList>
    </citation>
    <scope>NUCLEOTIDE SEQUENCE</scope>
    <source>
        <strain evidence="3">AP01</strain>
        <tissue evidence="3">Mycelium</tissue>
    </source>
</reference>
<dbReference type="Gene3D" id="2.60.120.260">
    <property type="entry name" value="Galactose-binding domain-like"/>
    <property type="match status" value="1"/>
</dbReference>
<gene>
    <name evidence="3" type="ORF">DXG03_004532</name>
</gene>
<dbReference type="InterPro" id="IPR037293">
    <property type="entry name" value="Gal_Oxidase_central_sf"/>
</dbReference>
<evidence type="ECO:0000256" key="1">
    <source>
        <dbReference type="SAM" id="SignalP"/>
    </source>
</evidence>
<dbReference type="Proteomes" id="UP000775547">
    <property type="component" value="Unassembled WGS sequence"/>
</dbReference>
<dbReference type="InterPro" id="IPR009880">
    <property type="entry name" value="Glyoxal_oxidase_N"/>
</dbReference>
<name>A0A9P7K8Y9_9AGAR</name>
<dbReference type="Pfam" id="PF07250">
    <property type="entry name" value="Glyoxal_oxid_N"/>
    <property type="match status" value="1"/>
</dbReference>
<proteinExistence type="predicted"/>
<organism evidence="3 4">
    <name type="scientific">Asterophora parasitica</name>
    <dbReference type="NCBI Taxonomy" id="117018"/>
    <lineage>
        <taxon>Eukaryota</taxon>
        <taxon>Fungi</taxon>
        <taxon>Dikarya</taxon>
        <taxon>Basidiomycota</taxon>
        <taxon>Agaricomycotina</taxon>
        <taxon>Agaricomycetes</taxon>
        <taxon>Agaricomycetidae</taxon>
        <taxon>Agaricales</taxon>
        <taxon>Tricholomatineae</taxon>
        <taxon>Lyophyllaceae</taxon>
        <taxon>Asterophora</taxon>
    </lineage>
</organism>
<dbReference type="InterPro" id="IPR011043">
    <property type="entry name" value="Gal_Oxase/kelch_b-propeller"/>
</dbReference>
<dbReference type="Gene3D" id="2.130.10.80">
    <property type="entry name" value="Galactose oxidase/kelch, beta-propeller"/>
    <property type="match status" value="1"/>
</dbReference>
<accession>A0A9P7K8Y9</accession>